<dbReference type="PROSITE" id="PS50928">
    <property type="entry name" value="ABC_TM1"/>
    <property type="match status" value="1"/>
</dbReference>
<dbReference type="STRING" id="292459.STH2313"/>
<dbReference type="EMBL" id="AP006840">
    <property type="protein sequence ID" value="BAD41298.1"/>
    <property type="molecule type" value="Genomic_DNA"/>
</dbReference>
<dbReference type="Pfam" id="PF12911">
    <property type="entry name" value="OppC_N"/>
    <property type="match status" value="1"/>
</dbReference>
<keyword evidence="2 7" id="KW-0813">Transport</keyword>
<dbReference type="Gene3D" id="1.10.3720.10">
    <property type="entry name" value="MetI-like"/>
    <property type="match status" value="1"/>
</dbReference>
<accession>Q67LZ8</accession>
<evidence type="ECO:0000256" key="6">
    <source>
        <dbReference type="ARBA" id="ARBA00023136"/>
    </source>
</evidence>
<dbReference type="CDD" id="cd06261">
    <property type="entry name" value="TM_PBP2"/>
    <property type="match status" value="1"/>
</dbReference>
<evidence type="ECO:0000256" key="3">
    <source>
        <dbReference type="ARBA" id="ARBA00022475"/>
    </source>
</evidence>
<feature type="transmembrane region" description="Helical" evidence="7">
    <location>
        <begin position="85"/>
        <end position="109"/>
    </location>
</feature>
<dbReference type="PANTHER" id="PTHR43386">
    <property type="entry name" value="OLIGOPEPTIDE TRANSPORT SYSTEM PERMEASE PROTEIN APPC"/>
    <property type="match status" value="1"/>
</dbReference>
<keyword evidence="4 7" id="KW-0812">Transmembrane</keyword>
<dbReference type="KEGG" id="sth:STH2313"/>
<gene>
    <name evidence="10" type="ordered locus">STH2313</name>
</gene>
<evidence type="ECO:0000313" key="11">
    <source>
        <dbReference type="Proteomes" id="UP000000417"/>
    </source>
</evidence>
<protein>
    <submittedName>
        <fullName evidence="10">Oligopeptide ABC transporter permease protein</fullName>
    </submittedName>
</protein>
<dbReference type="PANTHER" id="PTHR43386:SF25">
    <property type="entry name" value="PEPTIDE ABC TRANSPORTER PERMEASE PROTEIN"/>
    <property type="match status" value="1"/>
</dbReference>
<keyword evidence="3" id="KW-1003">Cell membrane</keyword>
<feature type="transmembrane region" description="Helical" evidence="7">
    <location>
        <begin position="186"/>
        <end position="206"/>
    </location>
</feature>
<dbReference type="InterPro" id="IPR035906">
    <property type="entry name" value="MetI-like_sf"/>
</dbReference>
<dbReference type="SUPFAM" id="SSF161098">
    <property type="entry name" value="MetI-like"/>
    <property type="match status" value="1"/>
</dbReference>
<keyword evidence="11" id="KW-1185">Reference proteome</keyword>
<dbReference type="InterPro" id="IPR053385">
    <property type="entry name" value="ABC_transport_permease"/>
</dbReference>
<name>Q67LZ8_SYMTH</name>
<dbReference type="NCBIfam" id="NF045474">
    <property type="entry name" value="Opp2C"/>
    <property type="match status" value="1"/>
</dbReference>
<evidence type="ECO:0000313" key="10">
    <source>
        <dbReference type="EMBL" id="BAD41298.1"/>
    </source>
</evidence>
<dbReference type="GO" id="GO:0055085">
    <property type="term" value="P:transmembrane transport"/>
    <property type="evidence" value="ECO:0007669"/>
    <property type="project" value="InterPro"/>
</dbReference>
<sequence>MAVIDPRTPAVGGPPSPAQGAPPVAPGVMMQGAQAHPAQVGPLEGAQPPPAAGHPGRGVLPPPGGDPVMSGRSPGILRRLLRHRAAVLGGTIVLLIVLMALLADVIAPYDPIRGRLSDMLQPPSRAHWMGTDEQGRDILSRIIHGSRISLQVGLVAVGISLTTGTIIGAVSAYFGGWLDLLIMRVIDILLAFPSILLAIAITAILGPSLTNAMVAVGIVGMPVYARLVRASVLSLKEQDFVQAARAAGGGHGRILWRHILPNALAPLIVQSTLSIGTAMLDAAGLSFLGLGAQPPAPEWGAMLSGAQVYIQLAPWVVTFPGLAIMLAVLGFNLLGDGLRDVLDPRLRR</sequence>
<proteinExistence type="inferred from homology"/>
<dbReference type="InterPro" id="IPR025966">
    <property type="entry name" value="OppC_N"/>
</dbReference>
<dbReference type="InterPro" id="IPR050366">
    <property type="entry name" value="BP-dependent_transpt_permease"/>
</dbReference>
<dbReference type="InterPro" id="IPR000515">
    <property type="entry name" value="MetI-like"/>
</dbReference>
<dbReference type="HOGENOM" id="CLU_028518_5_3_9"/>
<reference evidence="10 11" key="1">
    <citation type="journal article" date="2004" name="Nucleic Acids Res.">
        <title>Genome sequence of Symbiobacterium thermophilum, an uncultivable bacterium that depends on microbial commensalism.</title>
        <authorList>
            <person name="Ueda K."/>
            <person name="Yamashita A."/>
            <person name="Ishikawa J."/>
            <person name="Shimada M."/>
            <person name="Watsuji T."/>
            <person name="Morimura K."/>
            <person name="Ikeda H."/>
            <person name="Hattori M."/>
            <person name="Beppu T."/>
        </authorList>
    </citation>
    <scope>NUCLEOTIDE SEQUENCE [LARGE SCALE GENOMIC DNA]</scope>
    <source>
        <strain evidence="11">T / IAM 14863</strain>
    </source>
</reference>
<keyword evidence="6 7" id="KW-0472">Membrane</keyword>
<evidence type="ECO:0000256" key="8">
    <source>
        <dbReference type="SAM" id="MobiDB-lite"/>
    </source>
</evidence>
<evidence type="ECO:0000256" key="2">
    <source>
        <dbReference type="ARBA" id="ARBA00022448"/>
    </source>
</evidence>
<dbReference type="Pfam" id="PF00528">
    <property type="entry name" value="BPD_transp_1"/>
    <property type="match status" value="1"/>
</dbReference>
<dbReference type="eggNOG" id="COG1173">
    <property type="taxonomic scope" value="Bacteria"/>
</dbReference>
<feature type="compositionally biased region" description="Low complexity" evidence="8">
    <location>
        <begin position="18"/>
        <end position="28"/>
    </location>
</feature>
<comment type="similarity">
    <text evidence="7">Belongs to the binding-protein-dependent transport system permease family.</text>
</comment>
<evidence type="ECO:0000259" key="9">
    <source>
        <dbReference type="PROSITE" id="PS50928"/>
    </source>
</evidence>
<evidence type="ECO:0000256" key="7">
    <source>
        <dbReference type="RuleBase" id="RU363032"/>
    </source>
</evidence>
<dbReference type="Proteomes" id="UP000000417">
    <property type="component" value="Chromosome"/>
</dbReference>
<evidence type="ECO:0000256" key="4">
    <source>
        <dbReference type="ARBA" id="ARBA00022692"/>
    </source>
</evidence>
<dbReference type="GO" id="GO:0005886">
    <property type="term" value="C:plasma membrane"/>
    <property type="evidence" value="ECO:0007669"/>
    <property type="project" value="UniProtKB-SubCell"/>
</dbReference>
<feature type="region of interest" description="Disordered" evidence="8">
    <location>
        <begin position="1"/>
        <end position="66"/>
    </location>
</feature>
<evidence type="ECO:0000256" key="5">
    <source>
        <dbReference type="ARBA" id="ARBA00022989"/>
    </source>
</evidence>
<dbReference type="RefSeq" id="WP_011196436.1">
    <property type="nucleotide sequence ID" value="NC_006177.1"/>
</dbReference>
<keyword evidence="5 7" id="KW-1133">Transmembrane helix</keyword>
<feature type="domain" description="ABC transmembrane type-1" evidence="9">
    <location>
        <begin position="146"/>
        <end position="335"/>
    </location>
</feature>
<feature type="transmembrane region" description="Helical" evidence="7">
    <location>
        <begin position="148"/>
        <end position="174"/>
    </location>
</feature>
<comment type="subcellular location">
    <subcellularLocation>
        <location evidence="1 7">Cell membrane</location>
        <topology evidence="1 7">Multi-pass membrane protein</topology>
    </subcellularLocation>
</comment>
<feature type="transmembrane region" description="Helical" evidence="7">
    <location>
        <begin position="312"/>
        <end position="335"/>
    </location>
</feature>
<evidence type="ECO:0000256" key="1">
    <source>
        <dbReference type="ARBA" id="ARBA00004651"/>
    </source>
</evidence>
<dbReference type="AlphaFoldDB" id="Q67LZ8"/>
<organism evidence="10 11">
    <name type="scientific">Symbiobacterium thermophilum (strain DSM 24528 / JCM 14929 / IAM 14863 / T)</name>
    <dbReference type="NCBI Taxonomy" id="292459"/>
    <lineage>
        <taxon>Bacteria</taxon>
        <taxon>Bacillati</taxon>
        <taxon>Bacillota</taxon>
        <taxon>Clostridia</taxon>
        <taxon>Eubacteriales</taxon>
        <taxon>Symbiobacteriaceae</taxon>
        <taxon>Symbiobacterium</taxon>
    </lineage>
</organism>